<proteinExistence type="inferred from homology"/>
<keyword evidence="2" id="KW-0479">Metal-binding</keyword>
<evidence type="ECO:0000256" key="2">
    <source>
        <dbReference type="RuleBase" id="RU362039"/>
    </source>
</evidence>
<comment type="similarity">
    <text evidence="1 2">Belongs to the metallophosphoesterase superfamily. YfcE family.</text>
</comment>
<feature type="domain" description="Calcineurin-like phosphoesterase" evidence="3">
    <location>
        <begin position="1"/>
        <end position="155"/>
    </location>
</feature>
<dbReference type="InterPro" id="IPR024654">
    <property type="entry name" value="Calcineurin-like_PHP_lpxH"/>
</dbReference>
<evidence type="ECO:0000259" key="3">
    <source>
        <dbReference type="Pfam" id="PF12850"/>
    </source>
</evidence>
<dbReference type="GO" id="GO:0016787">
    <property type="term" value="F:hydrolase activity"/>
    <property type="evidence" value="ECO:0007669"/>
    <property type="project" value="UniProtKB-UniRule"/>
</dbReference>
<dbReference type="EMBL" id="DSXR01000051">
    <property type="protein sequence ID" value="HGS86802.1"/>
    <property type="molecule type" value="Genomic_DNA"/>
</dbReference>
<dbReference type="InterPro" id="IPR029052">
    <property type="entry name" value="Metallo-depent_PP-like"/>
</dbReference>
<dbReference type="AlphaFoldDB" id="A0A7C4KYQ3"/>
<name>A0A7C4KYQ3_9CHLR</name>
<dbReference type="GO" id="GO:0046872">
    <property type="term" value="F:metal ion binding"/>
    <property type="evidence" value="ECO:0007669"/>
    <property type="project" value="UniProtKB-KW"/>
</dbReference>
<protein>
    <recommendedName>
        <fullName evidence="2">Phosphoesterase</fullName>
        <ecNumber evidence="2">3.1.4.-</ecNumber>
    </recommendedName>
</protein>
<organism evidence="4">
    <name type="scientific">Bellilinea caldifistulae</name>
    <dbReference type="NCBI Taxonomy" id="360411"/>
    <lineage>
        <taxon>Bacteria</taxon>
        <taxon>Bacillati</taxon>
        <taxon>Chloroflexota</taxon>
        <taxon>Anaerolineae</taxon>
        <taxon>Anaerolineales</taxon>
        <taxon>Anaerolineaceae</taxon>
        <taxon>Bellilinea</taxon>
    </lineage>
</organism>
<dbReference type="Pfam" id="PF12850">
    <property type="entry name" value="Metallophos_2"/>
    <property type="match status" value="1"/>
</dbReference>
<dbReference type="NCBIfam" id="TIGR00040">
    <property type="entry name" value="yfcE"/>
    <property type="match status" value="1"/>
</dbReference>
<comment type="caution">
    <text evidence="4">The sequence shown here is derived from an EMBL/GenBank/DDBJ whole genome shotgun (WGS) entry which is preliminary data.</text>
</comment>
<dbReference type="InterPro" id="IPR053193">
    <property type="entry name" value="MetalloPDE_YfcE-like"/>
</dbReference>
<comment type="cofactor">
    <cofactor evidence="2">
        <name>a divalent metal cation</name>
        <dbReference type="ChEBI" id="CHEBI:60240"/>
    </cofactor>
</comment>
<dbReference type="Gene3D" id="3.60.21.10">
    <property type="match status" value="1"/>
</dbReference>
<dbReference type="SUPFAM" id="SSF56300">
    <property type="entry name" value="Metallo-dependent phosphatases"/>
    <property type="match status" value="1"/>
</dbReference>
<evidence type="ECO:0000256" key="1">
    <source>
        <dbReference type="ARBA" id="ARBA00008950"/>
    </source>
</evidence>
<reference evidence="4" key="1">
    <citation type="journal article" date="2020" name="mSystems">
        <title>Genome- and Community-Level Interaction Insights into Carbon Utilization and Element Cycling Functions of Hydrothermarchaeota in Hydrothermal Sediment.</title>
        <authorList>
            <person name="Zhou Z."/>
            <person name="Liu Y."/>
            <person name="Xu W."/>
            <person name="Pan J."/>
            <person name="Luo Z.H."/>
            <person name="Li M."/>
        </authorList>
    </citation>
    <scope>NUCLEOTIDE SEQUENCE [LARGE SCALE GENOMIC DNA]</scope>
    <source>
        <strain evidence="4">SpSt-556</strain>
    </source>
</reference>
<accession>A0A7C4KYQ3</accession>
<dbReference type="PANTHER" id="PTHR43165:SF1">
    <property type="entry name" value="PHOSPHODIESTERASE MJ0936"/>
    <property type="match status" value="1"/>
</dbReference>
<dbReference type="EC" id="3.1.4.-" evidence="2"/>
<dbReference type="PANTHER" id="PTHR43165">
    <property type="entry name" value="METALLOPHOSPHOESTERASE"/>
    <property type="match status" value="1"/>
</dbReference>
<dbReference type="InterPro" id="IPR000979">
    <property type="entry name" value="Phosphodiesterase_MJ0936/Vps29"/>
</dbReference>
<evidence type="ECO:0000313" key="4">
    <source>
        <dbReference type="EMBL" id="HGS86802.1"/>
    </source>
</evidence>
<sequence length="164" mass="18505">MKIAIISDTHNHLTNLYKALQMIEDEDIHTIIHCGDVTTTETLSSLSAFRVILTFGNGDFTSGEMREALLKMNPDSYAGSVFQGEIDGLRIAVTHGHIFSQFQTLLNSQQFDLLFHGHTHRREDTLHGNTRLINPGALGGLRKEERSFCILDTHSRQLRFVLLD</sequence>
<gene>
    <name evidence="4" type="ORF">ENT17_04210</name>
</gene>